<proteinExistence type="predicted"/>
<organism evidence="2 3">
    <name type="scientific">Clostridium manihotivorum</name>
    <dbReference type="NCBI Taxonomy" id="2320868"/>
    <lineage>
        <taxon>Bacteria</taxon>
        <taxon>Bacillati</taxon>
        <taxon>Bacillota</taxon>
        <taxon>Clostridia</taxon>
        <taxon>Eubacteriales</taxon>
        <taxon>Clostridiaceae</taxon>
        <taxon>Clostridium</taxon>
    </lineage>
</organism>
<sequence length="78" mass="8417">MSKKHHHHEVGFFDDFGIGGTKPTLPSIIILILIILQFNGGKFGGDGNLAGFNGIDNGILFIIAIFYLSCCNTCKTTC</sequence>
<feature type="transmembrane region" description="Helical" evidence="1">
    <location>
        <begin position="20"/>
        <end position="38"/>
    </location>
</feature>
<evidence type="ECO:0000313" key="2">
    <source>
        <dbReference type="EMBL" id="QAA32773.1"/>
    </source>
</evidence>
<dbReference type="RefSeq" id="WP_128213515.1">
    <property type="nucleotide sequence ID" value="NZ_CP025746.1"/>
</dbReference>
<keyword evidence="3" id="KW-1185">Reference proteome</keyword>
<reference evidence="2 3" key="1">
    <citation type="submission" date="2018-01" db="EMBL/GenBank/DDBJ databases">
        <title>Genome Sequencing and Assembly of Anaerobacter polyendosporus strain CT4.</title>
        <authorList>
            <person name="Tachaapaikoon C."/>
            <person name="Sutheeworapong S."/>
            <person name="Jenjaroenpun P."/>
            <person name="Wongsurawat T."/>
            <person name="Nookeaw I."/>
            <person name="Cheawchanlertfa P."/>
            <person name="Kosugi A."/>
            <person name="Cheevadhanarak S."/>
            <person name="Ratanakhanokchai K."/>
        </authorList>
    </citation>
    <scope>NUCLEOTIDE SEQUENCE [LARGE SCALE GENOMIC DNA]</scope>
    <source>
        <strain evidence="2 3">CT4</strain>
    </source>
</reference>
<dbReference type="AlphaFoldDB" id="A0A3R5U9F0"/>
<accession>A0A3R5U9F0</accession>
<keyword evidence="1" id="KW-1133">Transmembrane helix</keyword>
<feature type="transmembrane region" description="Helical" evidence="1">
    <location>
        <begin position="50"/>
        <end position="68"/>
    </location>
</feature>
<gene>
    <name evidence="2" type="ORF">C1I91_14625</name>
</gene>
<keyword evidence="1" id="KW-0472">Membrane</keyword>
<dbReference type="KEGG" id="cmah:C1I91_14625"/>
<evidence type="ECO:0000256" key="1">
    <source>
        <dbReference type="SAM" id="Phobius"/>
    </source>
</evidence>
<evidence type="ECO:0000313" key="3">
    <source>
        <dbReference type="Proteomes" id="UP000286268"/>
    </source>
</evidence>
<dbReference type="Proteomes" id="UP000286268">
    <property type="component" value="Chromosome"/>
</dbReference>
<dbReference type="EMBL" id="CP025746">
    <property type="protein sequence ID" value="QAA32773.1"/>
    <property type="molecule type" value="Genomic_DNA"/>
</dbReference>
<dbReference type="OrthoDB" id="1928511at2"/>
<protein>
    <submittedName>
        <fullName evidence="2">Uncharacterized protein</fullName>
    </submittedName>
</protein>
<keyword evidence="1" id="KW-0812">Transmembrane</keyword>
<name>A0A3R5U9F0_9CLOT</name>